<dbReference type="Proteomes" id="UP000604046">
    <property type="component" value="Unassembled WGS sequence"/>
</dbReference>
<gene>
    <name evidence="1" type="primary">DDB1B</name>
    <name evidence="1" type="ORF">SNAT2548_LOCUS18642</name>
</gene>
<proteinExistence type="predicted"/>
<accession>A0A812PJU4</accession>
<sequence>MAEGLSRRLDAGMQCCKYGGYVGFLCSKTTRNLARTCRATRQLFANGDLALHVRIETHQLSHILARGKPRPARSELLLEMAAAIRSCGRPPLLSLKIYEPQALRDLFPLILEVLNFSKNLEILHLCDIGISPIRAESPAGAFDVDQAKDLANVLKFVDPSAANAGRHLKELRLTAGTWSWAALCILFASLSRSSLQALTLRGKLSLKPAADADHAAALVAGDRLELLQTLRTVRSFCWKGSRIVAANTLKIIFDAVPEAEIRFSMESSGFFSVPSKEAAEEFELLPKLLNTRRLWVRAGTGWKEVRPGCGIAEGSEDRLRSLMIFYVASKPGHEPPARHW</sequence>
<comment type="caution">
    <text evidence="1">The sequence shown here is derived from an EMBL/GenBank/DDBJ whole genome shotgun (WGS) entry which is preliminary data.</text>
</comment>
<evidence type="ECO:0000313" key="1">
    <source>
        <dbReference type="EMBL" id="CAE7352975.1"/>
    </source>
</evidence>
<organism evidence="1 2">
    <name type="scientific">Symbiodinium natans</name>
    <dbReference type="NCBI Taxonomy" id="878477"/>
    <lineage>
        <taxon>Eukaryota</taxon>
        <taxon>Sar</taxon>
        <taxon>Alveolata</taxon>
        <taxon>Dinophyceae</taxon>
        <taxon>Suessiales</taxon>
        <taxon>Symbiodiniaceae</taxon>
        <taxon>Symbiodinium</taxon>
    </lineage>
</organism>
<reference evidence="1" key="1">
    <citation type="submission" date="2021-02" db="EMBL/GenBank/DDBJ databases">
        <authorList>
            <person name="Dougan E. K."/>
            <person name="Rhodes N."/>
            <person name="Thang M."/>
            <person name="Chan C."/>
        </authorList>
    </citation>
    <scope>NUCLEOTIDE SEQUENCE</scope>
</reference>
<dbReference type="OrthoDB" id="409324at2759"/>
<evidence type="ECO:0000313" key="2">
    <source>
        <dbReference type="Proteomes" id="UP000604046"/>
    </source>
</evidence>
<dbReference type="AlphaFoldDB" id="A0A812PJU4"/>
<name>A0A812PJU4_9DINO</name>
<protein>
    <submittedName>
        <fullName evidence="1">DDB1B protein</fullName>
    </submittedName>
</protein>
<keyword evidence="2" id="KW-1185">Reference proteome</keyword>
<dbReference type="EMBL" id="CAJNDS010002152">
    <property type="protein sequence ID" value="CAE7352975.1"/>
    <property type="molecule type" value="Genomic_DNA"/>
</dbReference>